<dbReference type="EMBL" id="JARPUR010000008">
    <property type="protein sequence ID" value="KAK4871781.1"/>
    <property type="molecule type" value="Genomic_DNA"/>
</dbReference>
<feature type="transmembrane region" description="Helical" evidence="1">
    <location>
        <begin position="212"/>
        <end position="232"/>
    </location>
</feature>
<dbReference type="AlphaFoldDB" id="A0AAN7NYM8"/>
<sequence length="319" mass="36487">MEDKDKCEIVFVFQRNGSPDRNTVSKTMLELWKKQFTAERFSIKHHDPKVFILSQWQKDDTPSLVYLTYKWITTLFFIATWTLSIIDISHLNDPAVNRAKWLIYLTNWGFTACTIQSVLCTAMLTICYLDARSQASLTGENHKVLQLYKVYWTANIIATDIAFGITIIYWALIYDETKMSLDGMNIIVHVFNSLLMLIDLCIVAHPIRLMHFYCPMICGACYIVFSIIYYLAGGTNKDGSIAIYPILNWSKPGITVLICVLVTLFIIFLHILTYCIYKARKAIHRSLVKIGKGTKDTSSQECEKEGCTNPVPVMSNEVV</sequence>
<dbReference type="PANTHER" id="PTHR12242">
    <property type="entry name" value="OS02G0130600 PROTEIN-RELATED"/>
    <property type="match status" value="1"/>
</dbReference>
<keyword evidence="3" id="KW-1185">Reference proteome</keyword>
<feature type="transmembrane region" description="Helical" evidence="1">
    <location>
        <begin position="64"/>
        <end position="88"/>
    </location>
</feature>
<dbReference type="InterPro" id="IPR049352">
    <property type="entry name" value="Rost"/>
</dbReference>
<organism evidence="2 3">
    <name type="scientific">Aquatica leii</name>
    <dbReference type="NCBI Taxonomy" id="1421715"/>
    <lineage>
        <taxon>Eukaryota</taxon>
        <taxon>Metazoa</taxon>
        <taxon>Ecdysozoa</taxon>
        <taxon>Arthropoda</taxon>
        <taxon>Hexapoda</taxon>
        <taxon>Insecta</taxon>
        <taxon>Pterygota</taxon>
        <taxon>Neoptera</taxon>
        <taxon>Endopterygota</taxon>
        <taxon>Coleoptera</taxon>
        <taxon>Polyphaga</taxon>
        <taxon>Elateriformia</taxon>
        <taxon>Elateroidea</taxon>
        <taxon>Lampyridae</taxon>
        <taxon>Luciolinae</taxon>
        <taxon>Aquatica</taxon>
    </lineage>
</organism>
<name>A0AAN7NYM8_9COLE</name>
<reference evidence="3" key="1">
    <citation type="submission" date="2023-01" db="EMBL/GenBank/DDBJ databases">
        <title>Key to firefly adult light organ development and bioluminescence: homeobox transcription factors regulate luciferase expression and transportation to peroxisome.</title>
        <authorList>
            <person name="Fu X."/>
        </authorList>
    </citation>
    <scope>NUCLEOTIDE SEQUENCE [LARGE SCALE GENOMIC DNA]</scope>
</reference>
<dbReference type="Pfam" id="PF21534">
    <property type="entry name" value="Rost"/>
    <property type="match status" value="1"/>
</dbReference>
<dbReference type="PANTHER" id="PTHR12242:SF49">
    <property type="entry name" value="HEADBUTT, ISOFORM E"/>
    <property type="match status" value="1"/>
</dbReference>
<protein>
    <recommendedName>
        <fullName evidence="4">Protein rolling stone</fullName>
    </recommendedName>
</protein>
<proteinExistence type="predicted"/>
<keyword evidence="1" id="KW-1133">Transmembrane helix</keyword>
<accession>A0AAN7NYM8</accession>
<feature type="transmembrane region" description="Helical" evidence="1">
    <location>
        <begin position="108"/>
        <end position="129"/>
    </location>
</feature>
<feature type="transmembrane region" description="Helical" evidence="1">
    <location>
        <begin position="186"/>
        <end position="205"/>
    </location>
</feature>
<keyword evidence="1" id="KW-0472">Membrane</keyword>
<dbReference type="GO" id="GO:0016020">
    <property type="term" value="C:membrane"/>
    <property type="evidence" value="ECO:0007669"/>
    <property type="project" value="TreeGrafter"/>
</dbReference>
<feature type="transmembrane region" description="Helical" evidence="1">
    <location>
        <begin position="150"/>
        <end position="174"/>
    </location>
</feature>
<comment type="caution">
    <text evidence="2">The sequence shown here is derived from an EMBL/GenBank/DDBJ whole genome shotgun (WGS) entry which is preliminary data.</text>
</comment>
<evidence type="ECO:0000313" key="3">
    <source>
        <dbReference type="Proteomes" id="UP001353858"/>
    </source>
</evidence>
<evidence type="ECO:0008006" key="4">
    <source>
        <dbReference type="Google" id="ProtNLM"/>
    </source>
</evidence>
<keyword evidence="1" id="KW-0812">Transmembrane</keyword>
<dbReference type="Proteomes" id="UP001353858">
    <property type="component" value="Unassembled WGS sequence"/>
</dbReference>
<feature type="transmembrane region" description="Helical" evidence="1">
    <location>
        <begin position="252"/>
        <end position="277"/>
    </location>
</feature>
<evidence type="ECO:0000256" key="1">
    <source>
        <dbReference type="SAM" id="Phobius"/>
    </source>
</evidence>
<evidence type="ECO:0000313" key="2">
    <source>
        <dbReference type="EMBL" id="KAK4871781.1"/>
    </source>
</evidence>
<gene>
    <name evidence="2" type="ORF">RN001_015905</name>
</gene>